<reference evidence="2" key="2">
    <citation type="journal article" date="2011" name="J. Bacteriol.">
        <title>Complete genome sequence of Cronobacter turicensis LMG 23827, a food-borne pathogen causing deaths in neonates.</title>
        <authorList>
            <person name="Stephan R."/>
            <person name="Lehner A."/>
            <person name="Tischler P."/>
            <person name="Rattei T."/>
        </authorList>
    </citation>
    <scope>NUCLEOTIDE SEQUENCE [LARGE SCALE GENOMIC DNA]</scope>
    <source>
        <strain evidence="2">DSM 18703 / CCUG 55852 / LMG 23827 / z3032</strain>
    </source>
</reference>
<protein>
    <submittedName>
        <fullName evidence="1">Uncharacterized protein</fullName>
    </submittedName>
</protein>
<accession>C9XZ15</accession>
<dbReference type="PATRIC" id="fig|693216.3.peg.3136"/>
<evidence type="ECO:0000313" key="2">
    <source>
        <dbReference type="Proteomes" id="UP000002069"/>
    </source>
</evidence>
<keyword evidence="2" id="KW-1185">Reference proteome</keyword>
<evidence type="ECO:0000313" key="1">
    <source>
        <dbReference type="EMBL" id="CBA33244.1"/>
    </source>
</evidence>
<dbReference type="HOGENOM" id="CLU_2371234_0_0_6"/>
<dbReference type="AlphaFoldDB" id="C9XZ15"/>
<dbReference type="EMBL" id="FN543093">
    <property type="protein sequence ID" value="CBA33244.1"/>
    <property type="molecule type" value="Genomic_DNA"/>
</dbReference>
<dbReference type="Proteomes" id="UP000002069">
    <property type="component" value="Chromosome"/>
</dbReference>
<reference evidence="1 2" key="1">
    <citation type="journal article" date="2010" name="J. Bacteriol.">
        <title>Complete Genome Sequence of Cronobacter turicensis LMG 23827, a foodborne pathogen causing deaths in neonates.</title>
        <authorList>
            <person name="Stephan R."/>
            <person name="Lehner A."/>
            <person name="Tischler P."/>
            <person name="Rattei T."/>
        </authorList>
    </citation>
    <scope>NUCLEOTIDE SEQUENCE [LARGE SCALE GENOMIC DNA]</scope>
    <source>
        <strain evidence="2">DSM 18703 / CCUG 55852 / LMG 23827 / z3032</strain>
    </source>
</reference>
<gene>
    <name evidence="1" type="ordered locus">Ctu_33150</name>
</gene>
<proteinExistence type="predicted"/>
<sequence>MIIPPPAPELAPALLVFALPPTELTGAGAEELFELHAARQSEISDSAATRRAVKVGLPALIYPPGMVYFSKKYDDNRSGRRLADAIFAHHTPKTR</sequence>
<dbReference type="KEGG" id="ctu:CTU_33150"/>
<organism evidence="1 2">
    <name type="scientific">Cronobacter turicensis (strain DSM 18703 / CCUG 55852 / LMG 23827 / z3032)</name>
    <dbReference type="NCBI Taxonomy" id="693216"/>
    <lineage>
        <taxon>Bacteria</taxon>
        <taxon>Pseudomonadati</taxon>
        <taxon>Pseudomonadota</taxon>
        <taxon>Gammaproteobacteria</taxon>
        <taxon>Enterobacterales</taxon>
        <taxon>Enterobacteriaceae</taxon>
        <taxon>Cronobacter</taxon>
    </lineage>
</organism>
<name>C9XZ15_CROTZ</name>